<reference evidence="2" key="1">
    <citation type="journal article" date="2015" name="Genome Announc.">
        <title>Draft Genome Sequence of Tolypothrix boutellei Strain VB521301.</title>
        <authorList>
            <person name="Chandrababunaidu M.M."/>
            <person name="Singh D."/>
            <person name="Sen D."/>
            <person name="Bhan S."/>
            <person name="Das S."/>
            <person name="Gupta A."/>
            <person name="Adhikary S.P."/>
            <person name="Tripathy S."/>
        </authorList>
    </citation>
    <scope>NUCLEOTIDE SEQUENCE</scope>
    <source>
        <strain evidence="2">VB521301</strain>
    </source>
</reference>
<evidence type="ECO:0000259" key="1">
    <source>
        <dbReference type="Pfam" id="PF01656"/>
    </source>
</evidence>
<protein>
    <submittedName>
        <fullName evidence="2">Chromosome partitioning protein ParA</fullName>
    </submittedName>
</protein>
<evidence type="ECO:0000313" key="2">
    <source>
        <dbReference type="EMBL" id="KIE13806.1"/>
    </source>
</evidence>
<proteinExistence type="predicted"/>
<dbReference type="PANTHER" id="PTHR13696">
    <property type="entry name" value="P-LOOP CONTAINING NUCLEOSIDE TRIPHOSPHATE HYDROLASE"/>
    <property type="match status" value="1"/>
</dbReference>
<dbReference type="InterPro" id="IPR050678">
    <property type="entry name" value="DNA_Partitioning_ATPase"/>
</dbReference>
<dbReference type="InterPro" id="IPR002586">
    <property type="entry name" value="CobQ/CobB/MinD/ParA_Nub-bd_dom"/>
</dbReference>
<dbReference type="CDD" id="cd02042">
    <property type="entry name" value="ParAB_family"/>
    <property type="match status" value="1"/>
</dbReference>
<name>A0A0C1NLV9_9CYAN</name>
<dbReference type="InterPro" id="IPR027417">
    <property type="entry name" value="P-loop_NTPase"/>
</dbReference>
<dbReference type="Pfam" id="PF01656">
    <property type="entry name" value="CbiA"/>
    <property type="match status" value="1"/>
</dbReference>
<feature type="domain" description="CobQ/CobB/MinD/ParA nucleotide binding" evidence="1">
    <location>
        <begin position="3"/>
        <end position="173"/>
    </location>
</feature>
<sequence length="197" mass="21516">MIITLASFKGGVAKTTSAIHLACYFSKKGSTLLVDGDPNRSATGWAKRGELPLKVVDLLQASMHSRNFEHVVIDTAARPSREDLEALADGCNLLVLPTTPDALAMDALLQTVDTLKTLGSDRYRVLLTMIPPAPRQTGQQAREALEAEGIPLFKQGIRRKAAYEKAALEGRPVYEVKDRSSKVAWSEYQKVGLEILP</sequence>
<gene>
    <name evidence="2" type="ORF">DA73_0202100</name>
</gene>
<dbReference type="AlphaFoldDB" id="A0A0C1NLV9"/>
<accession>A0A0C1NLV9</accession>
<dbReference type="Gene3D" id="3.40.50.300">
    <property type="entry name" value="P-loop containing nucleotide triphosphate hydrolases"/>
    <property type="match status" value="1"/>
</dbReference>
<dbReference type="SUPFAM" id="SSF52540">
    <property type="entry name" value="P-loop containing nucleoside triphosphate hydrolases"/>
    <property type="match status" value="1"/>
</dbReference>
<dbReference type="STRING" id="1479485.DA73_0202100"/>
<dbReference type="PIRSF" id="PIRSF009320">
    <property type="entry name" value="Nuc_binding_HP_1000"/>
    <property type="match status" value="1"/>
</dbReference>
<dbReference type="EMBL" id="JHEG02000007">
    <property type="protein sequence ID" value="KIE13806.1"/>
    <property type="molecule type" value="Genomic_DNA"/>
</dbReference>
<organism evidence="2">
    <name type="scientific">Tolypothrix bouteillei VB521301</name>
    <dbReference type="NCBI Taxonomy" id="1479485"/>
    <lineage>
        <taxon>Bacteria</taxon>
        <taxon>Bacillati</taxon>
        <taxon>Cyanobacteriota</taxon>
        <taxon>Cyanophyceae</taxon>
        <taxon>Nostocales</taxon>
        <taxon>Tolypothrichaceae</taxon>
        <taxon>Tolypothrix</taxon>
    </lineage>
</organism>
<dbReference type="OrthoDB" id="9804460at2"/>
<comment type="caution">
    <text evidence="2">The sequence shown here is derived from an EMBL/GenBank/DDBJ whole genome shotgun (WGS) entry which is preliminary data.</text>
</comment>
<dbReference type="PANTHER" id="PTHR13696:SF96">
    <property type="entry name" value="COBQ_COBB_MIND_PARA NUCLEOTIDE BINDING DOMAIN-CONTAINING PROTEIN"/>
    <property type="match status" value="1"/>
</dbReference>